<name>A0A920CVC4_9BACL</name>
<dbReference type="InterPro" id="IPR001119">
    <property type="entry name" value="SLH_dom"/>
</dbReference>
<protein>
    <recommendedName>
        <fullName evidence="1">SLH domain-containing protein</fullName>
    </recommendedName>
</protein>
<comment type="caution">
    <text evidence="2">The sequence shown here is derived from an EMBL/GenBank/DDBJ whole genome shotgun (WGS) entry which is preliminary data.</text>
</comment>
<keyword evidence="3" id="KW-1185">Reference proteome</keyword>
<reference evidence="2 3" key="1">
    <citation type="submission" date="2021-03" db="EMBL/GenBank/DDBJ databases">
        <title>Antimicrobial resistance genes in bacteria isolated from Japanese honey, and their potential for conferring macrolide and lincosamide resistance in the American foulbrood pathogen Paenibacillus larvae.</title>
        <authorList>
            <person name="Okamoto M."/>
            <person name="Kumagai M."/>
            <person name="Kanamori H."/>
            <person name="Takamatsu D."/>
        </authorList>
    </citation>
    <scope>NUCLEOTIDE SEQUENCE [LARGE SCALE GENOMIC DNA]</scope>
    <source>
        <strain evidence="2 3">J34TS1</strain>
    </source>
</reference>
<dbReference type="Proteomes" id="UP000682811">
    <property type="component" value="Unassembled WGS sequence"/>
</dbReference>
<dbReference type="PROSITE" id="PS51272">
    <property type="entry name" value="SLH"/>
    <property type="match status" value="1"/>
</dbReference>
<feature type="domain" description="SLH" evidence="1">
    <location>
        <begin position="32"/>
        <end position="89"/>
    </location>
</feature>
<dbReference type="EMBL" id="BORT01000048">
    <property type="protein sequence ID" value="GIO51279.1"/>
    <property type="molecule type" value="Genomic_DNA"/>
</dbReference>
<sequence length="89" mass="9541">MTAHSVRTNITRAEMTAMIVRALHLPLDESATPAFTDKQDIPVWAKGPAAAAVEQGIIKGLNGQFALARLATRAEAAAMLIRMRQSEGL</sequence>
<proteinExistence type="predicted"/>
<organism evidence="2 3">
    <name type="scientific">Paenibacillus azoreducens</name>
    <dbReference type="NCBI Taxonomy" id="116718"/>
    <lineage>
        <taxon>Bacteria</taxon>
        <taxon>Bacillati</taxon>
        <taxon>Bacillota</taxon>
        <taxon>Bacilli</taxon>
        <taxon>Bacillales</taxon>
        <taxon>Paenibacillaceae</taxon>
        <taxon>Paenibacillus</taxon>
    </lineage>
</organism>
<evidence type="ECO:0000313" key="3">
    <source>
        <dbReference type="Proteomes" id="UP000682811"/>
    </source>
</evidence>
<accession>A0A920CVC4</accession>
<dbReference type="AlphaFoldDB" id="A0A920CVC4"/>
<dbReference type="RefSeq" id="WP_212981292.1">
    <property type="nucleotide sequence ID" value="NZ_AP025343.1"/>
</dbReference>
<evidence type="ECO:0000313" key="2">
    <source>
        <dbReference type="EMBL" id="GIO51279.1"/>
    </source>
</evidence>
<gene>
    <name evidence="2" type="ORF">J34TS1_60440</name>
</gene>
<dbReference type="Pfam" id="PF00395">
    <property type="entry name" value="SLH"/>
    <property type="match status" value="1"/>
</dbReference>
<evidence type="ECO:0000259" key="1">
    <source>
        <dbReference type="PROSITE" id="PS51272"/>
    </source>
</evidence>